<organism evidence="1 2">
    <name type="scientific">Paenibacillus azoreducens</name>
    <dbReference type="NCBI Taxonomy" id="116718"/>
    <lineage>
        <taxon>Bacteria</taxon>
        <taxon>Bacillati</taxon>
        <taxon>Bacillota</taxon>
        <taxon>Bacilli</taxon>
        <taxon>Bacillales</taxon>
        <taxon>Paenibacillaceae</taxon>
        <taxon>Paenibacillus</taxon>
    </lineage>
</organism>
<dbReference type="Pfam" id="PF06486">
    <property type="entry name" value="DUF1093"/>
    <property type="match status" value="1"/>
</dbReference>
<dbReference type="Proteomes" id="UP000682811">
    <property type="component" value="Unassembled WGS sequence"/>
</dbReference>
<dbReference type="Gene3D" id="2.40.50.480">
    <property type="match status" value="1"/>
</dbReference>
<evidence type="ECO:0000313" key="2">
    <source>
        <dbReference type="Proteomes" id="UP000682811"/>
    </source>
</evidence>
<evidence type="ECO:0000313" key="1">
    <source>
        <dbReference type="EMBL" id="GIO46074.1"/>
    </source>
</evidence>
<sequence>MKKTLALFALVVVILTCLWLFFMNPDKLTPDNPAGKTTYYTIVNAEPGGKDSNGRYDYELTGYTDRGKSKKLTFSTGKKLQTGAFLKLYSTYLRGVTYWEEVRPEQLPEGIKKLISK</sequence>
<accession>A0A920CQI7</accession>
<dbReference type="EMBL" id="BORT01000002">
    <property type="protein sequence ID" value="GIO46074.1"/>
    <property type="molecule type" value="Genomic_DNA"/>
</dbReference>
<proteinExistence type="predicted"/>
<dbReference type="SUPFAM" id="SSF159121">
    <property type="entry name" value="BC4932-like"/>
    <property type="match status" value="1"/>
</dbReference>
<dbReference type="InterPro" id="IPR036166">
    <property type="entry name" value="YxeA-like_sf"/>
</dbReference>
<dbReference type="RefSeq" id="WP_212977131.1">
    <property type="nucleotide sequence ID" value="NZ_AP025343.1"/>
</dbReference>
<dbReference type="PANTHER" id="PTHR36433">
    <property type="entry name" value="HYPOTHETICAL CYTOSOLIC PROTEIN"/>
    <property type="match status" value="1"/>
</dbReference>
<evidence type="ECO:0008006" key="3">
    <source>
        <dbReference type="Google" id="ProtNLM"/>
    </source>
</evidence>
<protein>
    <recommendedName>
        <fullName evidence="3">YxeA family protein</fullName>
    </recommendedName>
</protein>
<keyword evidence="2" id="KW-1185">Reference proteome</keyword>
<name>A0A920CQI7_9BACL</name>
<gene>
    <name evidence="1" type="ORF">J34TS1_08390</name>
</gene>
<reference evidence="1 2" key="1">
    <citation type="submission" date="2021-03" db="EMBL/GenBank/DDBJ databases">
        <title>Antimicrobial resistance genes in bacteria isolated from Japanese honey, and their potential for conferring macrolide and lincosamide resistance in the American foulbrood pathogen Paenibacillus larvae.</title>
        <authorList>
            <person name="Okamoto M."/>
            <person name="Kumagai M."/>
            <person name="Kanamori H."/>
            <person name="Takamatsu D."/>
        </authorList>
    </citation>
    <scope>NUCLEOTIDE SEQUENCE [LARGE SCALE GENOMIC DNA]</scope>
    <source>
        <strain evidence="1 2">J34TS1</strain>
    </source>
</reference>
<dbReference type="AlphaFoldDB" id="A0A920CQI7"/>
<dbReference type="PANTHER" id="PTHR36433:SF2">
    <property type="entry name" value="YXEA FAMILY PROTEIN"/>
    <property type="match status" value="1"/>
</dbReference>
<comment type="caution">
    <text evidence="1">The sequence shown here is derived from an EMBL/GenBank/DDBJ whole genome shotgun (WGS) entry which is preliminary data.</text>
</comment>
<dbReference type="InterPro" id="IPR006542">
    <property type="entry name" value="DUF1093"/>
</dbReference>
<dbReference type="NCBIfam" id="TIGR01655">
    <property type="entry name" value="yxeA_fam"/>
    <property type="match status" value="1"/>
</dbReference>